<comment type="caution">
    <text evidence="3">The sequence shown here is derived from an EMBL/GenBank/DDBJ whole genome shotgun (WGS) entry which is preliminary data.</text>
</comment>
<dbReference type="Gene3D" id="3.40.50.300">
    <property type="entry name" value="P-loop containing nucleotide triphosphate hydrolases"/>
    <property type="match status" value="2"/>
</dbReference>
<gene>
    <name evidence="3" type="ORF">GO495_19840</name>
</gene>
<name>A0A6N8JC81_9BACT</name>
<keyword evidence="4" id="KW-1185">Reference proteome</keyword>
<dbReference type="InterPro" id="IPR011528">
    <property type="entry name" value="NERD"/>
</dbReference>
<accession>A0A6N8JC81</accession>
<reference evidence="3 4" key="1">
    <citation type="submission" date="2019-12" db="EMBL/GenBank/DDBJ databases">
        <title>The draft genomic sequence of strain Chitinophaga oryziterrae JCM 16595.</title>
        <authorList>
            <person name="Zhang X."/>
        </authorList>
    </citation>
    <scope>NUCLEOTIDE SEQUENCE [LARGE SCALE GENOMIC DNA]</scope>
    <source>
        <strain evidence="3 4">JCM 16595</strain>
    </source>
</reference>
<dbReference type="SUPFAM" id="SSF52540">
    <property type="entry name" value="P-loop containing nucleoside triphosphate hydrolases"/>
    <property type="match status" value="1"/>
</dbReference>
<proteinExistence type="predicted"/>
<protein>
    <recommendedName>
        <fullName evidence="1">DNA 3'-5' helicase II</fullName>
    </recommendedName>
</protein>
<dbReference type="EMBL" id="WRXO01000005">
    <property type="protein sequence ID" value="MVT42857.1"/>
    <property type="molecule type" value="Genomic_DNA"/>
</dbReference>
<evidence type="ECO:0000256" key="1">
    <source>
        <dbReference type="ARBA" id="ARBA00034923"/>
    </source>
</evidence>
<dbReference type="GO" id="GO:0003677">
    <property type="term" value="F:DNA binding"/>
    <property type="evidence" value="ECO:0007669"/>
    <property type="project" value="InterPro"/>
</dbReference>
<dbReference type="Proteomes" id="UP000468388">
    <property type="component" value="Unassembled WGS sequence"/>
</dbReference>
<dbReference type="GO" id="GO:0043138">
    <property type="term" value="F:3'-5' DNA helicase activity"/>
    <property type="evidence" value="ECO:0007669"/>
    <property type="project" value="TreeGrafter"/>
</dbReference>
<dbReference type="AlphaFoldDB" id="A0A6N8JC81"/>
<dbReference type="Pfam" id="PF13245">
    <property type="entry name" value="AAA_19"/>
    <property type="match status" value="1"/>
</dbReference>
<dbReference type="Pfam" id="PF08378">
    <property type="entry name" value="NERD"/>
    <property type="match status" value="1"/>
</dbReference>
<dbReference type="InterPro" id="IPR000212">
    <property type="entry name" value="DNA_helicase_UvrD/REP"/>
</dbReference>
<evidence type="ECO:0000313" key="4">
    <source>
        <dbReference type="Proteomes" id="UP000468388"/>
    </source>
</evidence>
<dbReference type="InterPro" id="IPR027417">
    <property type="entry name" value="P-loop_NTPase"/>
</dbReference>
<sequence length="626" mass="73886">MHSNRLYPSWDQINQLRTPLTAGELALVRYLDLYLPKDKDWTQTNKIEDYKHLKTYNGWLIFVQPFLNGARPDIIIFHPKVGLMIYEVKDWDLKHYKVDKGSLKVNTRDGSYDVKHPKNQVEHYKDNIQNQLVPAIGEAVDLNKKNFGLIKTGIYCNNSTTSECRDVLGTPVKPENFKYFPFIGRDALTVEKLQEVVPDAYRLFSFWKEEWNEELLFWLLPPFHSIEQGTVLTLRGNQSKIAEPQPGHHRIRGVAGSGKTQALAYRAGKLASMSKHVLIVTFNITLWHYIRDMIQRTPFNFRWDQFTFAHFHGFCKDRLNKFGVKWPQGPKRDNYDNDESFEQALEYFFRITIPDKVKSAIRGQSVDCYDAILIDEGQDYYYQWYELLMSYFLTSRDELVVVCDKKQNIYERELDWLDKRVTRIGLDRFKDPYIDLTTSYRLPNRIAEISNRFSEIFGLNQEVKLSKIERTNSLHEHIVWRNVARGQWLNDIFNSYRRLTYSGEHPSDIVILLPTHKIGLQVVHFFKEKKIGVNHVFEDDQELKTNKKIFWMGDSRLKMCTIHSFKGWELLNIVLYIPFITKDSISRMDSIVYTAITRTKANLIIINENPRYEEFGNTLPKKWDDQ</sequence>
<dbReference type="GO" id="GO:0000725">
    <property type="term" value="P:recombinational repair"/>
    <property type="evidence" value="ECO:0007669"/>
    <property type="project" value="TreeGrafter"/>
</dbReference>
<feature type="domain" description="NERD" evidence="2">
    <location>
        <begin position="52"/>
        <end position="132"/>
    </location>
</feature>
<dbReference type="PANTHER" id="PTHR11070">
    <property type="entry name" value="UVRD / RECB / PCRA DNA HELICASE FAMILY MEMBER"/>
    <property type="match status" value="1"/>
</dbReference>
<dbReference type="GO" id="GO:0005524">
    <property type="term" value="F:ATP binding"/>
    <property type="evidence" value="ECO:0007669"/>
    <property type="project" value="InterPro"/>
</dbReference>
<dbReference type="OrthoDB" id="9787585at2"/>
<dbReference type="RefSeq" id="WP_157301456.1">
    <property type="nucleotide sequence ID" value="NZ_BAAAZB010000002.1"/>
</dbReference>
<evidence type="ECO:0000313" key="3">
    <source>
        <dbReference type="EMBL" id="MVT42857.1"/>
    </source>
</evidence>
<organism evidence="3 4">
    <name type="scientific">Chitinophaga oryziterrae</name>
    <dbReference type="NCBI Taxonomy" id="1031224"/>
    <lineage>
        <taxon>Bacteria</taxon>
        <taxon>Pseudomonadati</taxon>
        <taxon>Bacteroidota</taxon>
        <taxon>Chitinophagia</taxon>
        <taxon>Chitinophagales</taxon>
        <taxon>Chitinophagaceae</taxon>
        <taxon>Chitinophaga</taxon>
    </lineage>
</organism>
<dbReference type="PANTHER" id="PTHR11070:SF2">
    <property type="entry name" value="ATP-DEPENDENT DNA HELICASE SRS2"/>
    <property type="match status" value="1"/>
</dbReference>
<evidence type="ECO:0000259" key="2">
    <source>
        <dbReference type="Pfam" id="PF08378"/>
    </source>
</evidence>